<organism evidence="10 11">
    <name type="scientific">Pseudosporangium ferrugineum</name>
    <dbReference type="NCBI Taxonomy" id="439699"/>
    <lineage>
        <taxon>Bacteria</taxon>
        <taxon>Bacillati</taxon>
        <taxon>Actinomycetota</taxon>
        <taxon>Actinomycetes</taxon>
        <taxon>Micromonosporales</taxon>
        <taxon>Micromonosporaceae</taxon>
        <taxon>Pseudosporangium</taxon>
    </lineage>
</organism>
<dbReference type="AlphaFoldDB" id="A0A2T0S812"/>
<dbReference type="InterPro" id="IPR050131">
    <property type="entry name" value="Peptidase_S8_subtilisin-like"/>
</dbReference>
<dbReference type="GO" id="GO:0006508">
    <property type="term" value="P:proteolysis"/>
    <property type="evidence" value="ECO:0007669"/>
    <property type="project" value="UniProtKB-KW"/>
</dbReference>
<dbReference type="PROSITE" id="PS51892">
    <property type="entry name" value="SUBTILASE"/>
    <property type="match status" value="1"/>
</dbReference>
<evidence type="ECO:0000256" key="2">
    <source>
        <dbReference type="ARBA" id="ARBA00022670"/>
    </source>
</evidence>
<protein>
    <submittedName>
        <fullName evidence="10">Subtilase family protein</fullName>
    </submittedName>
</protein>
<gene>
    <name evidence="10" type="ORF">CLV70_106279</name>
</gene>
<evidence type="ECO:0000313" key="10">
    <source>
        <dbReference type="EMBL" id="PRY29558.1"/>
    </source>
</evidence>
<keyword evidence="2" id="KW-0645">Protease</keyword>
<feature type="compositionally biased region" description="Basic and acidic residues" evidence="6">
    <location>
        <begin position="633"/>
        <end position="653"/>
    </location>
</feature>
<feature type="signal peptide" evidence="8">
    <location>
        <begin position="1"/>
        <end position="30"/>
    </location>
</feature>
<dbReference type="SUPFAM" id="SSF52743">
    <property type="entry name" value="Subtilisin-like"/>
    <property type="match status" value="1"/>
</dbReference>
<keyword evidence="7" id="KW-0812">Transmembrane</keyword>
<evidence type="ECO:0000256" key="1">
    <source>
        <dbReference type="ARBA" id="ARBA00011073"/>
    </source>
</evidence>
<dbReference type="PRINTS" id="PR00723">
    <property type="entry name" value="SUBTILISIN"/>
</dbReference>
<keyword evidence="7" id="KW-0472">Membrane</keyword>
<feature type="compositionally biased region" description="Polar residues" evidence="6">
    <location>
        <begin position="182"/>
        <end position="193"/>
    </location>
</feature>
<dbReference type="Gene3D" id="3.40.50.200">
    <property type="entry name" value="Peptidase S8/S53 domain"/>
    <property type="match status" value="1"/>
</dbReference>
<evidence type="ECO:0000256" key="4">
    <source>
        <dbReference type="ARBA" id="ARBA00022825"/>
    </source>
</evidence>
<feature type="region of interest" description="Disordered" evidence="6">
    <location>
        <begin position="114"/>
        <end position="194"/>
    </location>
</feature>
<evidence type="ECO:0000256" key="8">
    <source>
        <dbReference type="SAM" id="SignalP"/>
    </source>
</evidence>
<keyword evidence="7" id="KW-1133">Transmembrane helix</keyword>
<comment type="caution">
    <text evidence="10">The sequence shown here is derived from an EMBL/GenBank/DDBJ whole genome shotgun (WGS) entry which is preliminary data.</text>
</comment>
<dbReference type="EMBL" id="PVZG01000006">
    <property type="protein sequence ID" value="PRY29558.1"/>
    <property type="molecule type" value="Genomic_DNA"/>
</dbReference>
<evidence type="ECO:0000313" key="11">
    <source>
        <dbReference type="Proteomes" id="UP000239209"/>
    </source>
</evidence>
<dbReference type="Proteomes" id="UP000239209">
    <property type="component" value="Unassembled WGS sequence"/>
</dbReference>
<dbReference type="Pfam" id="PF00082">
    <property type="entry name" value="Peptidase_S8"/>
    <property type="match status" value="1"/>
</dbReference>
<feature type="chain" id="PRO_5015455319" evidence="8">
    <location>
        <begin position="31"/>
        <end position="653"/>
    </location>
</feature>
<name>A0A2T0S812_9ACTN</name>
<keyword evidence="3" id="KW-0378">Hydrolase</keyword>
<feature type="compositionally biased region" description="Pro residues" evidence="6">
    <location>
        <begin position="124"/>
        <end position="133"/>
    </location>
</feature>
<dbReference type="PANTHER" id="PTHR43806:SF11">
    <property type="entry name" value="CEREVISIN-RELATED"/>
    <property type="match status" value="1"/>
</dbReference>
<accession>A0A2T0S812</accession>
<dbReference type="InterPro" id="IPR036852">
    <property type="entry name" value="Peptidase_S8/S53_dom_sf"/>
</dbReference>
<keyword evidence="4" id="KW-0720">Serine protease</keyword>
<comment type="similarity">
    <text evidence="1 5">Belongs to the peptidase S8 family.</text>
</comment>
<reference evidence="10 11" key="1">
    <citation type="submission" date="2018-03" db="EMBL/GenBank/DDBJ databases">
        <title>Genomic Encyclopedia of Archaeal and Bacterial Type Strains, Phase II (KMG-II): from individual species to whole genera.</title>
        <authorList>
            <person name="Goeker M."/>
        </authorList>
    </citation>
    <scope>NUCLEOTIDE SEQUENCE [LARGE SCALE GENOMIC DNA]</scope>
    <source>
        <strain evidence="10 11">DSM 45348</strain>
    </source>
</reference>
<feature type="domain" description="Peptidase S8/S53" evidence="9">
    <location>
        <begin position="211"/>
        <end position="455"/>
    </location>
</feature>
<sequence length="653" mass="66370">MSWITRTAGLCLSATVVTAALLTAATPASAADEEYVKYYTVTSSYQGKPENLTEIATRFLGSGARSVEIFNLNTGRIQPDKGVLTDPNQLHAGWRLKVPWDAVGAGLQYGVLSEKPPKVKKGTNPPPPPPPPANTTTAPNTPPQGSVSSPPGIPAPGTRPSLQPGIVPGTAPGAGQIPPATNCPSTSTSSTKSDWARLRVAADKAWPQSKGKGQLVAVVDSGVNGSLKQLSGHVSVGIDVSDDKGRGDSDCLGTGTAMAALLVAKQVKGEGPVGVAPDATVLPVRVVRDKVALTPEAQVKGINTAVAAGATVIALGSVIDATDTNVAKAIADAVAHDVVVILGAPTEDRPVNPAAVLGEGTVRVAGIGIDDQWALNYRRGAVDVVAPGINVTSLGSGGPVNGSGTHYAVALAAGEAALIRSAYPDLTAAQVTHRLKTTADRMGEGTPPHSQFGWGFLDPASAVTKTLDEEKTATPPAVQELTAAEQQSRAQSNGGGDSTRTTVLIVTVALMLAAAALLGYRIRQLLRKDDDAEYDSDMDLYDARSQVREPALAGVGAGAGAGVGGGAGASPIVPVPPAPSAGPFPPPPPPPPSAPDAGPFPLPAPRTPGAGPFPPSGNNGPQPWKATPGTVPVRKDAEPADDHWSDPDDHWTD</sequence>
<evidence type="ECO:0000259" key="9">
    <source>
        <dbReference type="Pfam" id="PF00082"/>
    </source>
</evidence>
<evidence type="ECO:0000256" key="7">
    <source>
        <dbReference type="SAM" id="Phobius"/>
    </source>
</evidence>
<keyword evidence="11" id="KW-1185">Reference proteome</keyword>
<keyword evidence="8" id="KW-0732">Signal</keyword>
<comment type="caution">
    <text evidence="5">Lacks conserved residue(s) required for the propagation of feature annotation.</text>
</comment>
<proteinExistence type="inferred from homology"/>
<evidence type="ECO:0000256" key="5">
    <source>
        <dbReference type="PROSITE-ProRule" id="PRU01240"/>
    </source>
</evidence>
<evidence type="ECO:0000256" key="6">
    <source>
        <dbReference type="SAM" id="MobiDB-lite"/>
    </source>
</evidence>
<dbReference type="InterPro" id="IPR015500">
    <property type="entry name" value="Peptidase_S8_subtilisin-rel"/>
</dbReference>
<feature type="transmembrane region" description="Helical" evidence="7">
    <location>
        <begin position="501"/>
        <end position="520"/>
    </location>
</feature>
<dbReference type="PANTHER" id="PTHR43806">
    <property type="entry name" value="PEPTIDASE S8"/>
    <property type="match status" value="1"/>
</dbReference>
<dbReference type="InterPro" id="IPR000209">
    <property type="entry name" value="Peptidase_S8/S53_dom"/>
</dbReference>
<dbReference type="GO" id="GO:0004252">
    <property type="term" value="F:serine-type endopeptidase activity"/>
    <property type="evidence" value="ECO:0007669"/>
    <property type="project" value="InterPro"/>
</dbReference>
<feature type="compositionally biased region" description="Pro residues" evidence="6">
    <location>
        <begin position="573"/>
        <end position="615"/>
    </location>
</feature>
<feature type="region of interest" description="Disordered" evidence="6">
    <location>
        <begin position="572"/>
        <end position="653"/>
    </location>
</feature>
<evidence type="ECO:0000256" key="3">
    <source>
        <dbReference type="ARBA" id="ARBA00022801"/>
    </source>
</evidence>